<dbReference type="RefSeq" id="XP_065651853.1">
    <property type="nucleotide sequence ID" value="XM_065795781.1"/>
</dbReference>
<evidence type="ECO:0000256" key="9">
    <source>
        <dbReference type="RuleBase" id="RU000488"/>
    </source>
</evidence>
<evidence type="ECO:0000313" key="11">
    <source>
        <dbReference type="RefSeq" id="XP_065651853.1"/>
    </source>
</evidence>
<dbReference type="RefSeq" id="XP_065651855.1">
    <property type="nucleotide sequence ID" value="XM_065795783.1"/>
</dbReference>
<dbReference type="PANTHER" id="PTHR45618">
    <property type="entry name" value="MITOCHONDRIAL DICARBOXYLATE CARRIER-RELATED"/>
    <property type="match status" value="1"/>
</dbReference>
<dbReference type="InterPro" id="IPR002067">
    <property type="entry name" value="MCP"/>
</dbReference>
<protein>
    <submittedName>
        <fullName evidence="11 12">Mitochondrial 2-oxoglutarate/malate carrier protein</fullName>
    </submittedName>
</protein>
<keyword evidence="5" id="KW-0677">Repeat</keyword>
<dbReference type="GeneID" id="100203194"/>
<dbReference type="Proteomes" id="UP001652625">
    <property type="component" value="Chromosome 04"/>
</dbReference>
<reference evidence="11 12" key="1">
    <citation type="submission" date="2025-05" db="UniProtKB">
        <authorList>
            <consortium name="RefSeq"/>
        </authorList>
    </citation>
    <scope>IDENTIFICATION</scope>
</reference>
<feature type="repeat" description="Solcar" evidence="8">
    <location>
        <begin position="204"/>
        <end position="287"/>
    </location>
</feature>
<evidence type="ECO:0000256" key="6">
    <source>
        <dbReference type="ARBA" id="ARBA00022989"/>
    </source>
</evidence>
<comment type="subcellular location">
    <subcellularLocation>
        <location evidence="1">Membrane</location>
        <topology evidence="1">Multi-pass membrane protein</topology>
    </subcellularLocation>
</comment>
<dbReference type="Pfam" id="PF00153">
    <property type="entry name" value="Mito_carr"/>
    <property type="match status" value="3"/>
</dbReference>
<evidence type="ECO:0000256" key="8">
    <source>
        <dbReference type="PROSITE-ProRule" id="PRU00282"/>
    </source>
</evidence>
<feature type="repeat" description="Solcar" evidence="8">
    <location>
        <begin position="104"/>
        <end position="195"/>
    </location>
</feature>
<evidence type="ECO:0000256" key="5">
    <source>
        <dbReference type="ARBA" id="ARBA00022737"/>
    </source>
</evidence>
<gene>
    <name evidence="11 12 13" type="primary">LOC100203194</name>
</gene>
<accession>A0ABM4BRR8</accession>
<dbReference type="PRINTS" id="PR00784">
    <property type="entry name" value="MTUNCOUPLING"/>
</dbReference>
<name>A0ABM4BRR8_HYDVU</name>
<organism evidence="10 12">
    <name type="scientific">Hydra vulgaris</name>
    <name type="common">Hydra</name>
    <name type="synonym">Hydra attenuata</name>
    <dbReference type="NCBI Taxonomy" id="6087"/>
    <lineage>
        <taxon>Eukaryota</taxon>
        <taxon>Metazoa</taxon>
        <taxon>Cnidaria</taxon>
        <taxon>Hydrozoa</taxon>
        <taxon>Hydroidolina</taxon>
        <taxon>Anthoathecata</taxon>
        <taxon>Aplanulata</taxon>
        <taxon>Hydridae</taxon>
        <taxon>Hydra</taxon>
    </lineage>
</organism>
<evidence type="ECO:0000313" key="12">
    <source>
        <dbReference type="RefSeq" id="XP_065651854.1"/>
    </source>
</evidence>
<sequence>MNVENKPLPTLSRFFIGGAAGMCASSIVHPLDLIKTRMQMSGIGERREHRSIVHTFMSVMRREGPLAFYNGISATLFRNASYTSVRLGVFTNLKEYYKESNGELHLFKNVIIAILAGASGAFIGTPAEIALVRMTSDGALPQNQRRQYKNVFIALQRITREEGIMTLWRGCQPTIIRAVIVNSVQLTTYTQTKQLFLSKEYFNDNIKCHVASSAISGFLSTVASLPADIIKTRMQTSSTKKSYLSILSHIVKKEGFFALWKGFTPCYLRMGPQSILVFVFLEQFQYLAQMLVTSY</sequence>
<evidence type="ECO:0000256" key="3">
    <source>
        <dbReference type="ARBA" id="ARBA00022448"/>
    </source>
</evidence>
<keyword evidence="7 8" id="KW-0472">Membrane</keyword>
<evidence type="ECO:0000256" key="7">
    <source>
        <dbReference type="ARBA" id="ARBA00023136"/>
    </source>
</evidence>
<keyword evidence="6" id="KW-1133">Transmembrane helix</keyword>
<dbReference type="RefSeq" id="XP_065651854.1">
    <property type="nucleotide sequence ID" value="XM_065795782.1"/>
</dbReference>
<evidence type="ECO:0000256" key="4">
    <source>
        <dbReference type="ARBA" id="ARBA00022692"/>
    </source>
</evidence>
<evidence type="ECO:0000313" key="13">
    <source>
        <dbReference type="RefSeq" id="XP_065651855.1"/>
    </source>
</evidence>
<evidence type="ECO:0000256" key="2">
    <source>
        <dbReference type="ARBA" id="ARBA00006375"/>
    </source>
</evidence>
<dbReference type="SUPFAM" id="SSF103506">
    <property type="entry name" value="Mitochondrial carrier"/>
    <property type="match status" value="1"/>
</dbReference>
<keyword evidence="10" id="KW-1185">Reference proteome</keyword>
<dbReference type="PROSITE" id="PS50920">
    <property type="entry name" value="SOLCAR"/>
    <property type="match status" value="3"/>
</dbReference>
<feature type="repeat" description="Solcar" evidence="8">
    <location>
        <begin position="8"/>
        <end position="96"/>
    </location>
</feature>
<dbReference type="InterPro" id="IPR018108">
    <property type="entry name" value="MCP_transmembrane"/>
</dbReference>
<evidence type="ECO:0000256" key="1">
    <source>
        <dbReference type="ARBA" id="ARBA00004141"/>
    </source>
</evidence>
<proteinExistence type="inferred from homology"/>
<dbReference type="Gene3D" id="1.50.40.10">
    <property type="entry name" value="Mitochondrial carrier domain"/>
    <property type="match status" value="1"/>
</dbReference>
<dbReference type="InterPro" id="IPR050391">
    <property type="entry name" value="Mito_Metabolite_Transporter"/>
</dbReference>
<keyword evidence="4 8" id="KW-0812">Transmembrane</keyword>
<evidence type="ECO:0000313" key="10">
    <source>
        <dbReference type="Proteomes" id="UP001652625"/>
    </source>
</evidence>
<dbReference type="InterPro" id="IPR023395">
    <property type="entry name" value="MCP_dom_sf"/>
</dbReference>
<comment type="similarity">
    <text evidence="2 9">Belongs to the mitochondrial carrier (TC 2.A.29) family.</text>
</comment>
<keyword evidence="3 9" id="KW-0813">Transport</keyword>